<reference evidence="8 9" key="1">
    <citation type="submission" date="2018-05" db="EMBL/GenBank/DDBJ databases">
        <title>Draft Genome Sequences for a Diverse set of 7 Haemophilus Species.</title>
        <authorList>
            <person name="Nichols M."/>
            <person name="Topaz N."/>
            <person name="Wang X."/>
            <person name="Wang X."/>
            <person name="Boxrud D."/>
        </authorList>
    </citation>
    <scope>NUCLEOTIDE SEQUENCE [LARGE SCALE GENOMIC DNA]</scope>
    <source>
        <strain evidence="8 9">C2008001710</strain>
    </source>
</reference>
<dbReference type="PANTHER" id="PTHR38596">
    <property type="entry name" value="UPF0114 PROTEIN YQHA"/>
    <property type="match status" value="1"/>
</dbReference>
<evidence type="ECO:0000256" key="4">
    <source>
        <dbReference type="ARBA" id="ARBA00022692"/>
    </source>
</evidence>
<evidence type="ECO:0000256" key="2">
    <source>
        <dbReference type="ARBA" id="ARBA00005774"/>
    </source>
</evidence>
<dbReference type="PANTHER" id="PTHR38596:SF1">
    <property type="entry name" value="UPF0114 PROTEIN YQHA"/>
    <property type="match status" value="1"/>
</dbReference>
<evidence type="ECO:0000256" key="1">
    <source>
        <dbReference type="ARBA" id="ARBA00004651"/>
    </source>
</evidence>
<dbReference type="HAMAP" id="MF_00143">
    <property type="entry name" value="UPF0114"/>
    <property type="match status" value="1"/>
</dbReference>
<feature type="transmembrane region" description="Helical" evidence="7">
    <location>
        <begin position="69"/>
        <end position="99"/>
    </location>
</feature>
<dbReference type="NCBIfam" id="TIGR00645">
    <property type="entry name" value="HI0507"/>
    <property type="match status" value="1"/>
</dbReference>
<gene>
    <name evidence="8" type="ORF">DPV87_03875</name>
</gene>
<dbReference type="AlphaFoldDB" id="A0A369Z174"/>
<comment type="caution">
    <text evidence="8">The sequence shown here is derived from an EMBL/GenBank/DDBJ whole genome shotgun (WGS) entry which is preliminary data.</text>
</comment>
<evidence type="ECO:0000313" key="9">
    <source>
        <dbReference type="Proteomes" id="UP000253910"/>
    </source>
</evidence>
<organism evidence="8 9">
    <name type="scientific">Haemophilus parainfluenzae</name>
    <dbReference type="NCBI Taxonomy" id="729"/>
    <lineage>
        <taxon>Bacteria</taxon>
        <taxon>Pseudomonadati</taxon>
        <taxon>Pseudomonadota</taxon>
        <taxon>Gammaproteobacteria</taxon>
        <taxon>Pasteurellales</taxon>
        <taxon>Pasteurellaceae</taxon>
        <taxon>Haemophilus</taxon>
    </lineage>
</organism>
<dbReference type="GO" id="GO:0005886">
    <property type="term" value="C:plasma membrane"/>
    <property type="evidence" value="ECO:0007669"/>
    <property type="project" value="UniProtKB-SubCell"/>
</dbReference>
<name>A0A369Z174_HAEPA</name>
<comment type="subcellular location">
    <subcellularLocation>
        <location evidence="1 7">Cell membrane</location>
        <topology evidence="1 7">Multi-pass membrane protein</topology>
    </subcellularLocation>
</comment>
<keyword evidence="6 7" id="KW-0472">Membrane</keyword>
<evidence type="ECO:0000313" key="8">
    <source>
        <dbReference type="EMBL" id="RDE93824.1"/>
    </source>
</evidence>
<dbReference type="Pfam" id="PF03350">
    <property type="entry name" value="UPF0114"/>
    <property type="match status" value="1"/>
</dbReference>
<comment type="similarity">
    <text evidence="2 7">Belongs to the UPF0114 family.</text>
</comment>
<keyword evidence="4 7" id="KW-0812">Transmembrane</keyword>
<feature type="transmembrane region" description="Helical" evidence="7">
    <location>
        <begin position="31"/>
        <end position="49"/>
    </location>
</feature>
<keyword evidence="5 7" id="KW-1133">Transmembrane helix</keyword>
<proteinExistence type="inferred from homology"/>
<dbReference type="Proteomes" id="UP000253910">
    <property type="component" value="Unassembled WGS sequence"/>
</dbReference>
<dbReference type="RefSeq" id="WP_111315191.1">
    <property type="nucleotide sequence ID" value="NZ_QEPW01000005.1"/>
</dbReference>
<sequence>MATEQKEITDPCAKYNEQTSFLSKTIFASRWLQVPIYLGLIVVQGIYAYKFMKNLWYLITNVNEMDADTIMLTVLNLIDVVMIANLLVMVTLGGYEIFVSKLRTKNHPDQPEWMSHVNATVLKVKLSMSIISISSIHLLQTFVNASKISEKTIMWEVIIHFSFLISAIAMAYTDKILYSTSHKNH</sequence>
<protein>
    <recommendedName>
        <fullName evidence="7">UPF0114 protein DPV87_03875</fullName>
    </recommendedName>
</protein>
<accession>A0A369Z174</accession>
<evidence type="ECO:0000256" key="6">
    <source>
        <dbReference type="ARBA" id="ARBA00023136"/>
    </source>
</evidence>
<dbReference type="EMBL" id="QEPW01000005">
    <property type="protein sequence ID" value="RDE93824.1"/>
    <property type="molecule type" value="Genomic_DNA"/>
</dbReference>
<dbReference type="InterPro" id="IPR005134">
    <property type="entry name" value="UPF0114"/>
</dbReference>
<evidence type="ECO:0000256" key="5">
    <source>
        <dbReference type="ARBA" id="ARBA00022989"/>
    </source>
</evidence>
<keyword evidence="3 7" id="KW-1003">Cell membrane</keyword>
<dbReference type="InterPro" id="IPR020761">
    <property type="entry name" value="UPF0114_bac"/>
</dbReference>
<evidence type="ECO:0000256" key="7">
    <source>
        <dbReference type="HAMAP-Rule" id="MF_00143"/>
    </source>
</evidence>
<feature type="transmembrane region" description="Helical" evidence="7">
    <location>
        <begin position="152"/>
        <end position="173"/>
    </location>
</feature>
<evidence type="ECO:0000256" key="3">
    <source>
        <dbReference type="ARBA" id="ARBA00022475"/>
    </source>
</evidence>